<dbReference type="AlphaFoldDB" id="A0AAE0KEQ2"/>
<evidence type="ECO:0000313" key="2">
    <source>
        <dbReference type="EMBL" id="KAK3375324.1"/>
    </source>
</evidence>
<gene>
    <name evidence="2" type="ORF">B0H63DRAFT_276213</name>
</gene>
<dbReference type="PANTHER" id="PTHR32251:SF23">
    <property type="entry name" value="3-OXO-5-ALPHA-STEROID 4-DEHYDROGENASE (DUF1295)"/>
    <property type="match status" value="1"/>
</dbReference>
<reference evidence="2" key="2">
    <citation type="submission" date="2023-06" db="EMBL/GenBank/DDBJ databases">
        <authorList>
            <consortium name="Lawrence Berkeley National Laboratory"/>
            <person name="Haridas S."/>
            <person name="Hensen N."/>
            <person name="Bonometti L."/>
            <person name="Westerberg I."/>
            <person name="Brannstrom I.O."/>
            <person name="Guillou S."/>
            <person name="Cros-Aarteil S."/>
            <person name="Calhoun S."/>
            <person name="Kuo A."/>
            <person name="Mondo S."/>
            <person name="Pangilinan J."/>
            <person name="Riley R."/>
            <person name="LaButti K."/>
            <person name="Andreopoulos B."/>
            <person name="Lipzen A."/>
            <person name="Chen C."/>
            <person name="Yanf M."/>
            <person name="Daum C."/>
            <person name="Ng V."/>
            <person name="Clum A."/>
            <person name="Steindorff A."/>
            <person name="Ohm R."/>
            <person name="Martin F."/>
            <person name="Silar P."/>
            <person name="Natvig D."/>
            <person name="Lalanne C."/>
            <person name="Gautier V."/>
            <person name="Ament-velasquez S.L."/>
            <person name="Kruys A."/>
            <person name="Hutchinson M.I."/>
            <person name="Powell A.J."/>
            <person name="Barry K."/>
            <person name="Miller A.N."/>
            <person name="Grigoriev I.V."/>
            <person name="Debuchy R."/>
            <person name="Gladieux P."/>
            <person name="Thoren M.H."/>
            <person name="Johannesson H."/>
        </authorList>
    </citation>
    <scope>NUCLEOTIDE SEQUENCE</scope>
    <source>
        <strain evidence="2">CBS 232.78</strain>
    </source>
</reference>
<dbReference type="GO" id="GO:0016020">
    <property type="term" value="C:membrane"/>
    <property type="evidence" value="ECO:0007669"/>
    <property type="project" value="TreeGrafter"/>
</dbReference>
<name>A0AAE0KEQ2_9PEZI</name>
<feature type="transmembrane region" description="Helical" evidence="1">
    <location>
        <begin position="53"/>
        <end position="71"/>
    </location>
</feature>
<keyword evidence="1" id="KW-1133">Transmembrane helix</keyword>
<keyword evidence="1" id="KW-0472">Membrane</keyword>
<protein>
    <recommendedName>
        <fullName evidence="4">DUF1295 domain protein</fullName>
    </recommendedName>
</protein>
<proteinExistence type="predicted"/>
<comment type="caution">
    <text evidence="2">The sequence shown here is derived from an EMBL/GenBank/DDBJ whole genome shotgun (WGS) entry which is preliminary data.</text>
</comment>
<organism evidence="2 3">
    <name type="scientific">Podospora didyma</name>
    <dbReference type="NCBI Taxonomy" id="330526"/>
    <lineage>
        <taxon>Eukaryota</taxon>
        <taxon>Fungi</taxon>
        <taxon>Dikarya</taxon>
        <taxon>Ascomycota</taxon>
        <taxon>Pezizomycotina</taxon>
        <taxon>Sordariomycetes</taxon>
        <taxon>Sordariomycetidae</taxon>
        <taxon>Sordariales</taxon>
        <taxon>Podosporaceae</taxon>
        <taxon>Podospora</taxon>
    </lineage>
</organism>
<reference evidence="2" key="1">
    <citation type="journal article" date="2023" name="Mol. Phylogenet. Evol.">
        <title>Genome-scale phylogeny and comparative genomics of the fungal order Sordariales.</title>
        <authorList>
            <person name="Hensen N."/>
            <person name="Bonometti L."/>
            <person name="Westerberg I."/>
            <person name="Brannstrom I.O."/>
            <person name="Guillou S."/>
            <person name="Cros-Aarteil S."/>
            <person name="Calhoun S."/>
            <person name="Haridas S."/>
            <person name="Kuo A."/>
            <person name="Mondo S."/>
            <person name="Pangilinan J."/>
            <person name="Riley R."/>
            <person name="LaButti K."/>
            <person name="Andreopoulos B."/>
            <person name="Lipzen A."/>
            <person name="Chen C."/>
            <person name="Yan M."/>
            <person name="Daum C."/>
            <person name="Ng V."/>
            <person name="Clum A."/>
            <person name="Steindorff A."/>
            <person name="Ohm R.A."/>
            <person name="Martin F."/>
            <person name="Silar P."/>
            <person name="Natvig D.O."/>
            <person name="Lalanne C."/>
            <person name="Gautier V."/>
            <person name="Ament-Velasquez S.L."/>
            <person name="Kruys A."/>
            <person name="Hutchinson M.I."/>
            <person name="Powell A.J."/>
            <person name="Barry K."/>
            <person name="Miller A.N."/>
            <person name="Grigoriev I.V."/>
            <person name="Debuchy R."/>
            <person name="Gladieux P."/>
            <person name="Hiltunen Thoren M."/>
            <person name="Johannesson H."/>
        </authorList>
    </citation>
    <scope>NUCLEOTIDE SEQUENCE</scope>
    <source>
        <strain evidence="2">CBS 232.78</strain>
    </source>
</reference>
<accession>A0AAE0KEQ2</accession>
<keyword evidence="3" id="KW-1185">Reference proteome</keyword>
<evidence type="ECO:0000256" key="1">
    <source>
        <dbReference type="SAM" id="Phobius"/>
    </source>
</evidence>
<sequence length="355" mass="40530">MALPTLHALEECSDFAKTVQPFIPQLYALPQKVLDVVMSRDGFSDLYVETNPLISGFAISTVLGAVFLVVSEINKNYSQVDRCWSLLPTLYIAHFDAWARLAGVPSARLDAALFFSTIWSMRLTFNYWRKGGYEVGSEDYRWEIIRKQVPAVVFHVFNWTFISFIQSILLFLLAAPAYILLLASKFEPNLTSADFAYVSIELGLVVIEWFADQQQWDFQNAKSEYKKSGKVSQGYSQADLDRGFITSGLWGYSRHPNFAAEQSIWFFLYQWSCFASKNLYSWSGVGPSFLIMLFQGSTWLTELITAGKYKEYSEYQGLVGMFVPSRFSSYKTPPIKPPRVIRTSELAKNLSKKQK</sequence>
<dbReference type="PANTHER" id="PTHR32251">
    <property type="entry name" value="3-OXO-5-ALPHA-STEROID 4-DEHYDROGENASE"/>
    <property type="match status" value="1"/>
</dbReference>
<dbReference type="EMBL" id="JAULSW010000007">
    <property type="protein sequence ID" value="KAK3375324.1"/>
    <property type="molecule type" value="Genomic_DNA"/>
</dbReference>
<evidence type="ECO:0000313" key="3">
    <source>
        <dbReference type="Proteomes" id="UP001285441"/>
    </source>
</evidence>
<dbReference type="Proteomes" id="UP001285441">
    <property type="component" value="Unassembled WGS sequence"/>
</dbReference>
<dbReference type="Pfam" id="PF06966">
    <property type="entry name" value="DUF1295"/>
    <property type="match status" value="1"/>
</dbReference>
<dbReference type="Gene3D" id="1.20.120.1630">
    <property type="match status" value="1"/>
</dbReference>
<keyword evidence="1" id="KW-0812">Transmembrane</keyword>
<evidence type="ECO:0008006" key="4">
    <source>
        <dbReference type="Google" id="ProtNLM"/>
    </source>
</evidence>
<feature type="transmembrane region" description="Helical" evidence="1">
    <location>
        <begin position="149"/>
        <end position="175"/>
    </location>
</feature>
<dbReference type="InterPro" id="IPR010721">
    <property type="entry name" value="UstE-like"/>
</dbReference>